<evidence type="ECO:0000313" key="2">
    <source>
        <dbReference type="EMBL" id="MBG9386572.1"/>
    </source>
</evidence>
<dbReference type="SUPFAM" id="SSF56801">
    <property type="entry name" value="Acetyl-CoA synthetase-like"/>
    <property type="match status" value="1"/>
</dbReference>
<protein>
    <submittedName>
        <fullName evidence="2">Feruloyl-CoA synthase</fullName>
    </submittedName>
</protein>
<accession>A0A931H0Z9</accession>
<reference evidence="2" key="1">
    <citation type="submission" date="2020-11" db="EMBL/GenBank/DDBJ databases">
        <title>Bacterial whole genome sequence for Caenimonas sp. DR4.4.</title>
        <authorList>
            <person name="Le V."/>
            <person name="Ko S.-R."/>
            <person name="Ahn C.-Y."/>
            <person name="Oh H.-M."/>
        </authorList>
    </citation>
    <scope>NUCLEOTIDE SEQUENCE</scope>
    <source>
        <strain evidence="2">DR4.4</strain>
    </source>
</reference>
<sequence>MSTAAPKYRPMKFGVTRVSLREGAGGVRYMRAEQGLGEHARRMTDRLVHWAQTAPDRVFMARRVKNPDGTPGAWREITYREALASARSIGQALLDRGLDAERPVAILSENDLEHALLALGCVYAGIPHCPVSPAYSTVSQDYDKLRHVLKTLTPGLVYAADANRYGKAIAATVGSDVEVVLGSGAMPGRDTTPFADLLATAPTPAVDAAMERTGPHTITKFLFTSGSTKLPKAVVNTHGMWCANQQQMRESMPVLAEEPPVLVDWLPWNHTFGGNHNVGLVIYNGGTLYIDDGKPVPALIGETLRNLREIAPTVYFNVPTGFEAIANAMKTDDALRRNLLSRVKMFFYAGAALAQPVWDALHEAQEREIGERIVMGTGLGMTESSPFAIFITNPNVKAGYLGVPTPGLELKLVPAQGKTEVRYKGPNITPGYWRNEEATKECFDEEGFFCTGDAVLWIDDGDVHQGLKFDGRIAEDFKLATGTFVSVGPLRAKIIAAGAPYVQDAVITGINLNEVGALVFPTPAVRKLAGLPGDAPLKDVLESAPVQAHFQKVLDQLAATATGSASRVARLHLMHEPPSIDKGEVTDKGSINQRAVLAHRAALVQALHGGTLPFTLQPQGKTP</sequence>
<dbReference type="AlphaFoldDB" id="A0A931H0Z9"/>
<dbReference type="Pfam" id="PF00501">
    <property type="entry name" value="AMP-binding"/>
    <property type="match status" value="1"/>
</dbReference>
<dbReference type="RefSeq" id="WP_196984549.1">
    <property type="nucleotide sequence ID" value="NZ_JADWYS010000001.1"/>
</dbReference>
<gene>
    <name evidence="2" type="ORF">I5803_00925</name>
</gene>
<dbReference type="InterPro" id="IPR000873">
    <property type="entry name" value="AMP-dep_synth/lig_dom"/>
</dbReference>
<proteinExistence type="predicted"/>
<dbReference type="Gene3D" id="3.40.50.12780">
    <property type="entry name" value="N-terminal domain of ligase-like"/>
    <property type="match status" value="1"/>
</dbReference>
<dbReference type="PANTHER" id="PTHR24096:SF420">
    <property type="entry name" value="LONG-CHAIN-FATTY-ACID--COA LIGASE-RELATED"/>
    <property type="match status" value="1"/>
</dbReference>
<keyword evidence="3" id="KW-1185">Reference proteome</keyword>
<comment type="caution">
    <text evidence="2">The sequence shown here is derived from an EMBL/GenBank/DDBJ whole genome shotgun (WGS) entry which is preliminary data.</text>
</comment>
<dbReference type="CDD" id="cd05921">
    <property type="entry name" value="FCS"/>
    <property type="match status" value="1"/>
</dbReference>
<name>A0A931H0Z9_9BURK</name>
<dbReference type="InterPro" id="IPR042099">
    <property type="entry name" value="ANL_N_sf"/>
</dbReference>
<dbReference type="Proteomes" id="UP000651050">
    <property type="component" value="Unassembled WGS sequence"/>
</dbReference>
<evidence type="ECO:0000313" key="3">
    <source>
        <dbReference type="Proteomes" id="UP000651050"/>
    </source>
</evidence>
<dbReference type="GO" id="GO:0016405">
    <property type="term" value="F:CoA-ligase activity"/>
    <property type="evidence" value="ECO:0007669"/>
    <property type="project" value="TreeGrafter"/>
</dbReference>
<organism evidence="2 3">
    <name type="scientific">Caenimonas aquaedulcis</name>
    <dbReference type="NCBI Taxonomy" id="2793270"/>
    <lineage>
        <taxon>Bacteria</taxon>
        <taxon>Pseudomonadati</taxon>
        <taxon>Pseudomonadota</taxon>
        <taxon>Betaproteobacteria</taxon>
        <taxon>Burkholderiales</taxon>
        <taxon>Comamonadaceae</taxon>
        <taxon>Caenimonas</taxon>
    </lineage>
</organism>
<feature type="domain" description="AMP-dependent synthetase/ligase" evidence="1">
    <location>
        <begin position="49"/>
        <end position="433"/>
    </location>
</feature>
<dbReference type="EMBL" id="JADWYS010000001">
    <property type="protein sequence ID" value="MBG9386572.1"/>
    <property type="molecule type" value="Genomic_DNA"/>
</dbReference>
<dbReference type="PANTHER" id="PTHR24096">
    <property type="entry name" value="LONG-CHAIN-FATTY-ACID--COA LIGASE"/>
    <property type="match status" value="1"/>
</dbReference>
<evidence type="ECO:0000259" key="1">
    <source>
        <dbReference type="Pfam" id="PF00501"/>
    </source>
</evidence>